<dbReference type="PANTHER" id="PTHR33121">
    <property type="entry name" value="CYCLIC DI-GMP PHOSPHODIESTERASE PDEF"/>
    <property type="match status" value="1"/>
</dbReference>
<dbReference type="SUPFAM" id="SSF55073">
    <property type="entry name" value="Nucleotide cyclase"/>
    <property type="match status" value="1"/>
</dbReference>
<dbReference type="Pfam" id="PF00990">
    <property type="entry name" value="GGDEF"/>
    <property type="match status" value="1"/>
</dbReference>
<dbReference type="InterPro" id="IPR000160">
    <property type="entry name" value="GGDEF_dom"/>
</dbReference>
<dbReference type="EMBL" id="CP050313">
    <property type="protein sequence ID" value="QIR14653.1"/>
    <property type="molecule type" value="Genomic_DNA"/>
</dbReference>
<dbReference type="Gene3D" id="3.30.70.270">
    <property type="match status" value="1"/>
</dbReference>
<dbReference type="InterPro" id="IPR050706">
    <property type="entry name" value="Cyclic-di-GMP_PDE-like"/>
</dbReference>
<dbReference type="SUPFAM" id="SSF141868">
    <property type="entry name" value="EAL domain-like"/>
    <property type="match status" value="1"/>
</dbReference>
<dbReference type="GO" id="GO:0071111">
    <property type="term" value="F:cyclic-guanylate-specific phosphodiesterase activity"/>
    <property type="evidence" value="ECO:0007669"/>
    <property type="project" value="InterPro"/>
</dbReference>
<organism evidence="4 5">
    <name type="scientific">Shewanella aestuarii</name>
    <dbReference type="NCBI Taxonomy" id="1028752"/>
    <lineage>
        <taxon>Bacteria</taxon>
        <taxon>Pseudomonadati</taxon>
        <taxon>Pseudomonadota</taxon>
        <taxon>Gammaproteobacteria</taxon>
        <taxon>Alteromonadales</taxon>
        <taxon>Shewanellaceae</taxon>
        <taxon>Shewanella</taxon>
    </lineage>
</organism>
<proteinExistence type="predicted"/>
<evidence type="ECO:0000256" key="1">
    <source>
        <dbReference type="SAM" id="Phobius"/>
    </source>
</evidence>
<sequence>MGLSKSFQIILFVIFGLLLFQIYTIENNEVQIQGEAARKQFTEDLARYSHWTGDGEDLFNTLRKHYSFQFFQYIHQTDSEHNFSYGSLARKQQIFADKLFNIDLGHIQQFPEGRLQVRLDASSVINTNFKELETVARLLIGAYLLLMLIFALLMVMHRRRINYAAQYIDNIGTLSFQAIETSRFKGSLKPLGKALENCRSQLKQNLEVIRLENDQLTKAAFQDPITLFSTRQRFNAYLEKITNSEKHLFGVLVVVKASELANINQLHGRAAGDDYLSNLATCIRKASRQAGQVEIFRVSSGDFAIFIDGITLKEGEKFLEKIKNQFDEYTQISQFDSAGHIGMVPYETKSDPSTLMAMADAAVSIAQTLGPNRYHMLEKFNGNDKFGDDHWKVTINDLINRRSLKFFNQPIQPCNHDTEVYRELLARFYNSEGKHLPTSTVIAMSERHGLSVELDKMIVINTIKLLSENPTLQGGFGVNISATSALQDVFVFWLKDILSHHKQVASRLIFEINEAGMQANLAASYQFVSEVHKVGSKVAVERFGLGFTSFKFFREVRPDFIKLDSSYSDAIEQDNNNKFFVRMIVDIARRIGIRVIATGVERQDEKLTLEKLLVDGLQGYYIAQPEVVTVTK</sequence>
<dbReference type="PANTHER" id="PTHR33121:SF79">
    <property type="entry name" value="CYCLIC DI-GMP PHOSPHODIESTERASE PDED-RELATED"/>
    <property type="match status" value="1"/>
</dbReference>
<dbReference type="SMART" id="SM00267">
    <property type="entry name" value="GGDEF"/>
    <property type="match status" value="1"/>
</dbReference>
<dbReference type="AlphaFoldDB" id="A0A6G9QKJ1"/>
<dbReference type="InterPro" id="IPR043128">
    <property type="entry name" value="Rev_trsase/Diguanyl_cyclase"/>
</dbReference>
<dbReference type="CDD" id="cd01948">
    <property type="entry name" value="EAL"/>
    <property type="match status" value="1"/>
</dbReference>
<protein>
    <submittedName>
        <fullName evidence="4">GGDEF domain-containing protein</fullName>
    </submittedName>
</protein>
<dbReference type="PROSITE" id="PS50883">
    <property type="entry name" value="EAL"/>
    <property type="match status" value="1"/>
</dbReference>
<keyword evidence="1" id="KW-0472">Membrane</keyword>
<dbReference type="Pfam" id="PF00563">
    <property type="entry name" value="EAL"/>
    <property type="match status" value="1"/>
</dbReference>
<reference evidence="4 5" key="1">
    <citation type="submission" date="2020-03" db="EMBL/GenBank/DDBJ databases">
        <title>Complete genome sequence of Shewanella sp.</title>
        <authorList>
            <person name="Kim Y.-S."/>
            <person name="Kim S.-J."/>
            <person name="Jung H.-K."/>
            <person name="Kim K.-H."/>
        </authorList>
    </citation>
    <scope>NUCLEOTIDE SEQUENCE [LARGE SCALE GENOMIC DNA]</scope>
    <source>
        <strain evidence="4 5">PN3F2</strain>
    </source>
</reference>
<accession>A0A6G9QKJ1</accession>
<name>A0A6G9QKJ1_9GAMM</name>
<dbReference type="InterPro" id="IPR029787">
    <property type="entry name" value="Nucleotide_cyclase"/>
</dbReference>
<evidence type="ECO:0000259" key="2">
    <source>
        <dbReference type="PROSITE" id="PS50883"/>
    </source>
</evidence>
<gene>
    <name evidence="4" type="ORF">HBH39_09275</name>
</gene>
<dbReference type="Proteomes" id="UP000502608">
    <property type="component" value="Chromosome"/>
</dbReference>
<feature type="domain" description="EAL" evidence="2">
    <location>
        <begin position="388"/>
        <end position="632"/>
    </location>
</feature>
<dbReference type="SMART" id="SM00052">
    <property type="entry name" value="EAL"/>
    <property type="match status" value="1"/>
</dbReference>
<evidence type="ECO:0000313" key="4">
    <source>
        <dbReference type="EMBL" id="QIR14653.1"/>
    </source>
</evidence>
<dbReference type="InterPro" id="IPR001633">
    <property type="entry name" value="EAL_dom"/>
</dbReference>
<keyword evidence="1" id="KW-1133">Transmembrane helix</keyword>
<dbReference type="InterPro" id="IPR035919">
    <property type="entry name" value="EAL_sf"/>
</dbReference>
<keyword evidence="5" id="KW-1185">Reference proteome</keyword>
<dbReference type="KEGG" id="saes:HBH39_09275"/>
<evidence type="ECO:0000313" key="5">
    <source>
        <dbReference type="Proteomes" id="UP000502608"/>
    </source>
</evidence>
<feature type="domain" description="GGDEF" evidence="3">
    <location>
        <begin position="248"/>
        <end position="379"/>
    </location>
</feature>
<dbReference type="Gene3D" id="3.20.20.450">
    <property type="entry name" value="EAL domain"/>
    <property type="match status" value="1"/>
</dbReference>
<dbReference type="RefSeq" id="WP_167677626.1">
    <property type="nucleotide sequence ID" value="NZ_CP050313.1"/>
</dbReference>
<feature type="transmembrane region" description="Helical" evidence="1">
    <location>
        <begin position="6"/>
        <end position="25"/>
    </location>
</feature>
<feature type="transmembrane region" description="Helical" evidence="1">
    <location>
        <begin position="135"/>
        <end position="156"/>
    </location>
</feature>
<dbReference type="PROSITE" id="PS50887">
    <property type="entry name" value="GGDEF"/>
    <property type="match status" value="1"/>
</dbReference>
<evidence type="ECO:0000259" key="3">
    <source>
        <dbReference type="PROSITE" id="PS50887"/>
    </source>
</evidence>
<keyword evidence="1" id="KW-0812">Transmembrane</keyword>